<dbReference type="Proteomes" id="UP000680638">
    <property type="component" value="Unassembled WGS sequence"/>
</dbReference>
<dbReference type="InterPro" id="IPR050276">
    <property type="entry name" value="MshD_Acetyltransferase"/>
</dbReference>
<evidence type="ECO:0000259" key="1">
    <source>
        <dbReference type="PROSITE" id="PS51186"/>
    </source>
</evidence>
<reference evidence="2 3" key="1">
    <citation type="submission" date="2021-03" db="EMBL/GenBank/DDBJ databases">
        <title>Antimicrobial resistance genes in bacteria isolated from Japanese honey, and their potential for conferring macrolide and lincosamide resistance in the American foulbrood pathogen Paenibacillus larvae.</title>
        <authorList>
            <person name="Okamoto M."/>
            <person name="Kumagai M."/>
            <person name="Kanamori H."/>
            <person name="Takamatsu D."/>
        </authorList>
    </citation>
    <scope>NUCLEOTIDE SEQUENCE [LARGE SCALE GENOMIC DNA]</scope>
    <source>
        <strain evidence="2 3">J21TS3</strain>
    </source>
</reference>
<protein>
    <submittedName>
        <fullName evidence="2">N-acetyltransferase</fullName>
    </submittedName>
</protein>
<dbReference type="SUPFAM" id="SSF55729">
    <property type="entry name" value="Acyl-CoA N-acyltransferases (Nat)"/>
    <property type="match status" value="1"/>
</dbReference>
<dbReference type="EMBL" id="BORW01000024">
    <property type="protein sequence ID" value="GIO68965.1"/>
    <property type="molecule type" value="Genomic_DNA"/>
</dbReference>
<sequence length="173" mass="19715">MNSWIIRNAAPKDIPGLADVHLNSWLSTYRGIVPDHYLDSLNLDSRIELWTRVFASDNGSATLVLESPSGRIAGFINGGPSREKDLDIEAEVYSLYLLQEAQGRGYGRELMTRMIGYFRDKGYRSMLVWVLEENPSVKFYEKMGGRFLMKKQLQIGGEYVPELCLAWDDLESN</sequence>
<feature type="domain" description="N-acetyltransferase" evidence="1">
    <location>
        <begin position="4"/>
        <end position="166"/>
    </location>
</feature>
<dbReference type="Pfam" id="PF00583">
    <property type="entry name" value="Acetyltransf_1"/>
    <property type="match status" value="1"/>
</dbReference>
<name>A0ABQ4M0A5_9BACL</name>
<dbReference type="PANTHER" id="PTHR43617:SF30">
    <property type="entry name" value="HISTONE ACETYLTRANSFERASE"/>
    <property type="match status" value="1"/>
</dbReference>
<dbReference type="PANTHER" id="PTHR43617">
    <property type="entry name" value="L-AMINO ACID N-ACETYLTRANSFERASE"/>
    <property type="match status" value="1"/>
</dbReference>
<keyword evidence="3" id="KW-1185">Reference proteome</keyword>
<proteinExistence type="predicted"/>
<gene>
    <name evidence="2" type="ORF">J21TS3_37860</name>
</gene>
<evidence type="ECO:0000313" key="2">
    <source>
        <dbReference type="EMBL" id="GIO68965.1"/>
    </source>
</evidence>
<dbReference type="Gene3D" id="3.40.630.30">
    <property type="match status" value="1"/>
</dbReference>
<comment type="caution">
    <text evidence="2">The sequence shown here is derived from an EMBL/GenBank/DDBJ whole genome shotgun (WGS) entry which is preliminary data.</text>
</comment>
<dbReference type="InterPro" id="IPR000182">
    <property type="entry name" value="GNAT_dom"/>
</dbReference>
<dbReference type="RefSeq" id="WP_212951564.1">
    <property type="nucleotide sequence ID" value="NZ_BORW01000024.1"/>
</dbReference>
<accession>A0ABQ4M0A5</accession>
<dbReference type="CDD" id="cd04301">
    <property type="entry name" value="NAT_SF"/>
    <property type="match status" value="1"/>
</dbReference>
<dbReference type="InterPro" id="IPR016181">
    <property type="entry name" value="Acyl_CoA_acyltransferase"/>
</dbReference>
<evidence type="ECO:0000313" key="3">
    <source>
        <dbReference type="Proteomes" id="UP000680638"/>
    </source>
</evidence>
<dbReference type="PROSITE" id="PS51186">
    <property type="entry name" value="GNAT"/>
    <property type="match status" value="1"/>
</dbReference>
<organism evidence="2 3">
    <name type="scientific">Paenibacillus cookii</name>
    <dbReference type="NCBI Taxonomy" id="157839"/>
    <lineage>
        <taxon>Bacteria</taxon>
        <taxon>Bacillati</taxon>
        <taxon>Bacillota</taxon>
        <taxon>Bacilli</taxon>
        <taxon>Bacillales</taxon>
        <taxon>Paenibacillaceae</taxon>
        <taxon>Paenibacillus</taxon>
    </lineage>
</organism>